<evidence type="ECO:0008006" key="3">
    <source>
        <dbReference type="Google" id="ProtNLM"/>
    </source>
</evidence>
<dbReference type="RefSeq" id="WP_346227346.1">
    <property type="nucleotide sequence ID" value="NZ_JBDJAW010000015.1"/>
</dbReference>
<evidence type="ECO:0000313" key="1">
    <source>
        <dbReference type="EMBL" id="MEN3537374.1"/>
    </source>
</evidence>
<organism evidence="1 2">
    <name type="scientific">Microbispora maris</name>
    <dbReference type="NCBI Taxonomy" id="3144104"/>
    <lineage>
        <taxon>Bacteria</taxon>
        <taxon>Bacillati</taxon>
        <taxon>Actinomycetota</taxon>
        <taxon>Actinomycetes</taxon>
        <taxon>Streptosporangiales</taxon>
        <taxon>Streptosporangiaceae</taxon>
        <taxon>Microbispora</taxon>
    </lineage>
</organism>
<name>A0ABV0AQ13_9ACTN</name>
<keyword evidence="2" id="KW-1185">Reference proteome</keyword>
<dbReference type="Proteomes" id="UP001447516">
    <property type="component" value="Unassembled WGS sequence"/>
</dbReference>
<dbReference type="EMBL" id="JBDJAW010000015">
    <property type="protein sequence ID" value="MEN3537374.1"/>
    <property type="molecule type" value="Genomic_DNA"/>
</dbReference>
<evidence type="ECO:0000313" key="2">
    <source>
        <dbReference type="Proteomes" id="UP001447516"/>
    </source>
</evidence>
<reference evidence="1 2" key="1">
    <citation type="submission" date="2024-05" db="EMBL/GenBank/DDBJ databases">
        <title>Microbispora sp.ZYX-F-249.</title>
        <authorList>
            <person name="Xie H."/>
        </authorList>
    </citation>
    <scope>NUCLEOTIDE SEQUENCE [LARGE SCALE GENOMIC DNA]</scope>
    <source>
        <strain evidence="1 2">ZYX-F-249</strain>
    </source>
</reference>
<accession>A0ABV0AQ13</accession>
<protein>
    <recommendedName>
        <fullName evidence="3">FXSXX-COOH protein</fullName>
    </recommendedName>
</protein>
<gene>
    <name evidence="1" type="ORF">AAH991_19840</name>
</gene>
<comment type="caution">
    <text evidence="1">The sequence shown here is derived from an EMBL/GenBank/DDBJ whole genome shotgun (WGS) entry which is preliminary data.</text>
</comment>
<proteinExistence type="predicted"/>
<sequence length="50" mass="5324">MNDGRIGIPDLRDVSLAELTADADGAVNRLVTHVLGETEKTRTAVFNSAI</sequence>